<evidence type="ECO:0000256" key="11">
    <source>
        <dbReference type="RuleBase" id="RU366059"/>
    </source>
</evidence>
<evidence type="ECO:0000313" key="14">
    <source>
        <dbReference type="EMBL" id="QLY40834.1"/>
    </source>
</evidence>
<dbReference type="SUPFAM" id="SSF143548">
    <property type="entry name" value="Serine metabolism enzymes domain"/>
    <property type="match status" value="1"/>
</dbReference>
<evidence type="ECO:0000313" key="15">
    <source>
        <dbReference type="Proteomes" id="UP000512167"/>
    </source>
</evidence>
<keyword evidence="5 11" id="KW-0004">4Fe-4S</keyword>
<evidence type="ECO:0000256" key="3">
    <source>
        <dbReference type="ARBA" id="ARBA00008636"/>
    </source>
</evidence>
<proteinExistence type="inferred from homology"/>
<reference evidence="14 15" key="1">
    <citation type="submission" date="2020-04" db="EMBL/GenBank/DDBJ databases">
        <authorList>
            <person name="Zheng R.K."/>
            <person name="Sun C.M."/>
        </authorList>
    </citation>
    <scope>NUCLEOTIDE SEQUENCE [LARGE SCALE GENOMIC DNA]</scope>
    <source>
        <strain evidence="15">zrk29</strain>
    </source>
</reference>
<dbReference type="InterPro" id="IPR005130">
    <property type="entry name" value="Ser_deHydtase-like_asu"/>
</dbReference>
<evidence type="ECO:0000256" key="1">
    <source>
        <dbReference type="ARBA" id="ARBA00001966"/>
    </source>
</evidence>
<organism evidence="14 15">
    <name type="scientific">Hujiaoplasma nucleasis</name>
    <dbReference type="NCBI Taxonomy" id="2725268"/>
    <lineage>
        <taxon>Bacteria</taxon>
        <taxon>Bacillati</taxon>
        <taxon>Mycoplasmatota</taxon>
        <taxon>Mollicutes</taxon>
        <taxon>Candidatus Izemoplasmatales</taxon>
        <taxon>Hujiaoplasmataceae</taxon>
        <taxon>Hujiaoplasma</taxon>
    </lineage>
</organism>
<dbReference type="InterPro" id="IPR051318">
    <property type="entry name" value="Fe-S_L-Ser"/>
</dbReference>
<dbReference type="PANTHER" id="PTHR30182:SF1">
    <property type="entry name" value="L-SERINE DEHYDRATASE 1"/>
    <property type="match status" value="1"/>
</dbReference>
<dbReference type="InterPro" id="IPR005131">
    <property type="entry name" value="Ser_deHydtase_bsu"/>
</dbReference>
<evidence type="ECO:0000256" key="9">
    <source>
        <dbReference type="ARBA" id="ARBA00023239"/>
    </source>
</evidence>
<dbReference type="EC" id="4.3.1.17" evidence="11"/>
<keyword evidence="9 11" id="KW-0456">Lyase</keyword>
<evidence type="ECO:0000259" key="13">
    <source>
        <dbReference type="Pfam" id="PF03315"/>
    </source>
</evidence>
<dbReference type="GO" id="GO:0003941">
    <property type="term" value="F:L-serine ammonia-lyase activity"/>
    <property type="evidence" value="ECO:0007669"/>
    <property type="project" value="UniProtKB-UniRule"/>
</dbReference>
<evidence type="ECO:0000256" key="10">
    <source>
        <dbReference type="ARBA" id="ARBA00049406"/>
    </source>
</evidence>
<evidence type="ECO:0000259" key="12">
    <source>
        <dbReference type="Pfam" id="PF03313"/>
    </source>
</evidence>
<accession>A0A7L6N8F7</accession>
<dbReference type="Pfam" id="PF03313">
    <property type="entry name" value="SDH_alpha"/>
    <property type="match status" value="1"/>
</dbReference>
<keyword evidence="6 11" id="KW-0479">Metal-binding</keyword>
<dbReference type="PANTHER" id="PTHR30182">
    <property type="entry name" value="L-SERINE DEHYDRATASE"/>
    <property type="match status" value="1"/>
</dbReference>
<evidence type="ECO:0000256" key="6">
    <source>
        <dbReference type="ARBA" id="ARBA00022723"/>
    </source>
</evidence>
<feature type="domain" description="Serine dehydratase beta chain" evidence="13">
    <location>
        <begin position="3"/>
        <end position="58"/>
    </location>
</feature>
<dbReference type="InterPro" id="IPR004644">
    <property type="entry name" value="Fe-S_L-Ser_mono"/>
</dbReference>
<keyword evidence="7 11" id="KW-0408">Iron</keyword>
<protein>
    <recommendedName>
        <fullName evidence="11">L-serine dehydratase</fullName>
        <ecNumber evidence="11">4.3.1.17</ecNumber>
    </recommendedName>
</protein>
<evidence type="ECO:0000256" key="4">
    <source>
        <dbReference type="ARBA" id="ARBA00022432"/>
    </source>
</evidence>
<keyword evidence="8 11" id="KW-0411">Iron-sulfur</keyword>
<evidence type="ECO:0000256" key="7">
    <source>
        <dbReference type="ARBA" id="ARBA00023004"/>
    </source>
</evidence>
<evidence type="ECO:0000256" key="2">
    <source>
        <dbReference type="ARBA" id="ARBA00004742"/>
    </source>
</evidence>
<evidence type="ECO:0000256" key="8">
    <source>
        <dbReference type="ARBA" id="ARBA00023014"/>
    </source>
</evidence>
<dbReference type="Proteomes" id="UP000512167">
    <property type="component" value="Chromosome"/>
</dbReference>
<dbReference type="GO" id="GO:0051539">
    <property type="term" value="F:4 iron, 4 sulfur cluster binding"/>
    <property type="evidence" value="ECO:0007669"/>
    <property type="project" value="UniProtKB-UniRule"/>
</dbReference>
<dbReference type="EMBL" id="CP051151">
    <property type="protein sequence ID" value="QLY40834.1"/>
    <property type="molecule type" value="Genomic_DNA"/>
</dbReference>
<feature type="domain" description="Serine dehydratase-like alpha subunit" evidence="12">
    <location>
        <begin position="147"/>
        <end position="387"/>
    </location>
</feature>
<keyword evidence="4 11" id="KW-0312">Gluconeogenesis</keyword>
<dbReference type="Pfam" id="PF03315">
    <property type="entry name" value="SDH_beta"/>
    <property type="match status" value="1"/>
</dbReference>
<dbReference type="InterPro" id="IPR029009">
    <property type="entry name" value="ASB_dom_sf"/>
</dbReference>
<comment type="cofactor">
    <cofactor evidence="1 11">
        <name>[4Fe-4S] cluster</name>
        <dbReference type="ChEBI" id="CHEBI:49883"/>
    </cofactor>
</comment>
<dbReference type="RefSeq" id="WP_312031683.1">
    <property type="nucleotide sequence ID" value="NZ_CP051151.1"/>
</dbReference>
<dbReference type="GO" id="GO:0046872">
    <property type="term" value="F:metal ion binding"/>
    <property type="evidence" value="ECO:0007669"/>
    <property type="project" value="UniProtKB-KW"/>
</dbReference>
<gene>
    <name evidence="14" type="ORF">HF295_08180</name>
</gene>
<comment type="similarity">
    <text evidence="3 11">Belongs to the iron-sulfur dependent L-serine dehydratase family.</text>
</comment>
<dbReference type="Gene3D" id="3.30.1330.90">
    <property type="entry name" value="D-3-phosphoglycerate dehydrogenase, domain 3"/>
    <property type="match status" value="1"/>
</dbReference>
<dbReference type="NCBIfam" id="TIGR00720">
    <property type="entry name" value="sda_mono"/>
    <property type="match status" value="1"/>
</dbReference>
<name>A0A7L6N8F7_9MOLU</name>
<dbReference type="AlphaFoldDB" id="A0A7L6N8F7"/>
<keyword evidence="15" id="KW-1185">Reference proteome</keyword>
<dbReference type="KEGG" id="tbk:HF295_08180"/>
<comment type="pathway">
    <text evidence="2">Carbohydrate biosynthesis; gluconeogenesis.</text>
</comment>
<evidence type="ECO:0000256" key="5">
    <source>
        <dbReference type="ARBA" id="ARBA00022485"/>
    </source>
</evidence>
<sequence>MKSIKSLYNIGHGPSSSHTIGPERICLDVLKHYDGDYYKVILYGSLSFTGKGHLTDSIIKEVLKNVDIEFSNDLHIEHPNTMDIIVYRNQEIIGHERYYSIGGGAIRRRGDDWIEENDIYPHKSFEEIKNYCLKENLSLYDYVYHFEGESIKDYLKEVWRVMQEAINIGLHTEGFLPGKLKVKRKAKALLYSQKNKVSIELRLVSAYAYAVSEVNASGGLVVTAPTCGASGVLPSVLYYLKDVYKYNDQMIINAIATAGIIGNIVKHNGSISGAEAGCQAEVGTACSMAAAAYSQLESGQISVIEYAAEIALEHHLGLTCDPIDGYVQIPCIERNAVAAHRAINAGNLAELLTSTSLISFDTIVETMKETGNDLLDTYRETSQGGLAKKYKAKVEKELKN</sequence>
<dbReference type="GO" id="GO:0006094">
    <property type="term" value="P:gluconeogenesis"/>
    <property type="evidence" value="ECO:0007669"/>
    <property type="project" value="UniProtKB-KW"/>
</dbReference>
<comment type="catalytic activity">
    <reaction evidence="10 11">
        <text>L-serine = pyruvate + NH4(+)</text>
        <dbReference type="Rhea" id="RHEA:19169"/>
        <dbReference type="ChEBI" id="CHEBI:15361"/>
        <dbReference type="ChEBI" id="CHEBI:28938"/>
        <dbReference type="ChEBI" id="CHEBI:33384"/>
        <dbReference type="EC" id="4.3.1.17"/>
    </reaction>
</comment>